<dbReference type="PROSITE" id="PS50987">
    <property type="entry name" value="HTH_ARSR_2"/>
    <property type="match status" value="1"/>
</dbReference>
<dbReference type="InterPro" id="IPR051081">
    <property type="entry name" value="HTH_MetalResp_TranReg"/>
</dbReference>
<dbReference type="GO" id="GO:0003677">
    <property type="term" value="F:DNA binding"/>
    <property type="evidence" value="ECO:0007669"/>
    <property type="project" value="UniProtKB-KW"/>
</dbReference>
<dbReference type="Gene3D" id="1.10.10.10">
    <property type="entry name" value="Winged helix-like DNA-binding domain superfamily/Winged helix DNA-binding domain"/>
    <property type="match status" value="1"/>
</dbReference>
<sequence length="107" mass="12063">MGLTKTQIFNAEQNDLAIIFKVLSNPARIAILQYISRQDACICNDIVDEIGLAQPTISQHLKELKSIDLIRGEIEGKKVCYCINLQKWTAIQDLLNSFFNTTKSNCC</sequence>
<dbReference type="SUPFAM" id="SSF46785">
    <property type="entry name" value="Winged helix' DNA-binding domain"/>
    <property type="match status" value="1"/>
</dbReference>
<evidence type="ECO:0000256" key="2">
    <source>
        <dbReference type="ARBA" id="ARBA00023125"/>
    </source>
</evidence>
<dbReference type="RefSeq" id="WP_074671491.1">
    <property type="nucleotide sequence ID" value="NZ_CAJQES010000043.1"/>
</dbReference>
<feature type="domain" description="HTH arsR-type" evidence="4">
    <location>
        <begin position="8"/>
        <end position="106"/>
    </location>
</feature>
<protein>
    <submittedName>
        <fullName evidence="5">Helix-turn-helix domain-containing protein</fullName>
    </submittedName>
    <submittedName>
        <fullName evidence="6">Transcriptional regulator, ArsR family</fullName>
    </submittedName>
</protein>
<name>A0A1H4M2Y0_9FLAO</name>
<evidence type="ECO:0000313" key="7">
    <source>
        <dbReference type="Proteomes" id="UP000183038"/>
    </source>
</evidence>
<keyword evidence="3" id="KW-0804">Transcription</keyword>
<dbReference type="Proteomes" id="UP000199574">
    <property type="component" value="Chromosome I"/>
</dbReference>
<keyword evidence="2" id="KW-0238">DNA-binding</keyword>
<evidence type="ECO:0000256" key="3">
    <source>
        <dbReference type="ARBA" id="ARBA00023163"/>
    </source>
</evidence>
<dbReference type="Pfam" id="PF01022">
    <property type="entry name" value="HTH_5"/>
    <property type="match status" value="1"/>
</dbReference>
<dbReference type="AlphaFoldDB" id="A0A1H4M2Y0"/>
<dbReference type="EMBL" id="FNTB01000001">
    <property type="protein sequence ID" value="SEB77391.1"/>
    <property type="molecule type" value="Genomic_DNA"/>
</dbReference>
<evidence type="ECO:0000259" key="4">
    <source>
        <dbReference type="PROSITE" id="PS50987"/>
    </source>
</evidence>
<dbReference type="EMBL" id="LT629754">
    <property type="protein sequence ID" value="SDT21419.1"/>
    <property type="molecule type" value="Genomic_DNA"/>
</dbReference>
<dbReference type="OrthoDB" id="9800049at2"/>
<keyword evidence="1" id="KW-0805">Transcription regulation</keyword>
<accession>A0A1H4M2Y0</accession>
<dbReference type="Proteomes" id="UP000183038">
    <property type="component" value="Unassembled WGS sequence"/>
</dbReference>
<dbReference type="PRINTS" id="PR00778">
    <property type="entry name" value="HTHARSR"/>
</dbReference>
<dbReference type="PANTHER" id="PTHR33154">
    <property type="entry name" value="TRANSCRIPTIONAL REGULATOR, ARSR FAMILY"/>
    <property type="match status" value="1"/>
</dbReference>
<gene>
    <name evidence="6" type="ORF">SAMN05192540_1506</name>
    <name evidence="5" type="ORF">SAMN05192545_3049</name>
</gene>
<dbReference type="InterPro" id="IPR036388">
    <property type="entry name" value="WH-like_DNA-bd_sf"/>
</dbReference>
<evidence type="ECO:0000313" key="6">
    <source>
        <dbReference type="EMBL" id="SEB77391.1"/>
    </source>
</evidence>
<organism evidence="6 7">
    <name type="scientific">Maribacter dokdonensis</name>
    <dbReference type="NCBI Taxonomy" id="320912"/>
    <lineage>
        <taxon>Bacteria</taxon>
        <taxon>Pseudomonadati</taxon>
        <taxon>Bacteroidota</taxon>
        <taxon>Flavobacteriia</taxon>
        <taxon>Flavobacteriales</taxon>
        <taxon>Flavobacteriaceae</taxon>
        <taxon>Maribacter</taxon>
    </lineage>
</organism>
<dbReference type="GO" id="GO:0003700">
    <property type="term" value="F:DNA-binding transcription factor activity"/>
    <property type="evidence" value="ECO:0007669"/>
    <property type="project" value="InterPro"/>
</dbReference>
<keyword evidence="8" id="KW-1185">Reference proteome</keyword>
<dbReference type="NCBIfam" id="NF033788">
    <property type="entry name" value="HTH_metalloreg"/>
    <property type="match status" value="1"/>
</dbReference>
<dbReference type="SMART" id="SM00418">
    <property type="entry name" value="HTH_ARSR"/>
    <property type="match status" value="1"/>
</dbReference>
<dbReference type="InterPro" id="IPR001845">
    <property type="entry name" value="HTH_ArsR_DNA-bd_dom"/>
</dbReference>
<proteinExistence type="predicted"/>
<dbReference type="PANTHER" id="PTHR33154:SF15">
    <property type="entry name" value="REGULATORY PROTEIN ARSR"/>
    <property type="match status" value="1"/>
</dbReference>
<evidence type="ECO:0000313" key="8">
    <source>
        <dbReference type="Proteomes" id="UP000199574"/>
    </source>
</evidence>
<dbReference type="CDD" id="cd00090">
    <property type="entry name" value="HTH_ARSR"/>
    <property type="match status" value="1"/>
</dbReference>
<reference evidence="5 8" key="1">
    <citation type="submission" date="2016-10" db="EMBL/GenBank/DDBJ databases">
        <authorList>
            <person name="Varghese N."/>
            <person name="Submissions S."/>
        </authorList>
    </citation>
    <scope>NUCLEOTIDE SEQUENCE [LARGE SCALE GENOMIC DNA]</scope>
    <source>
        <strain evidence="5 8">MAR_2009_60</strain>
    </source>
</reference>
<evidence type="ECO:0000256" key="1">
    <source>
        <dbReference type="ARBA" id="ARBA00023015"/>
    </source>
</evidence>
<evidence type="ECO:0000313" key="5">
    <source>
        <dbReference type="EMBL" id="SDT21419.1"/>
    </source>
</evidence>
<dbReference type="InterPro" id="IPR011991">
    <property type="entry name" value="ArsR-like_HTH"/>
</dbReference>
<dbReference type="GeneID" id="90592697"/>
<dbReference type="InterPro" id="IPR036390">
    <property type="entry name" value="WH_DNA-bd_sf"/>
</dbReference>
<reference evidence="6 7" key="2">
    <citation type="submission" date="2016-10" db="EMBL/GenBank/DDBJ databases">
        <authorList>
            <person name="de Groot N.N."/>
        </authorList>
    </citation>
    <scope>NUCLEOTIDE SEQUENCE [LARGE SCALE GENOMIC DNA]</scope>
    <source>
        <strain evidence="6 7">MAR_2009_71</strain>
    </source>
</reference>